<evidence type="ECO:0000256" key="6">
    <source>
        <dbReference type="ARBA" id="ARBA00023192"/>
    </source>
</evidence>
<dbReference type="Gene3D" id="3.40.50.1100">
    <property type="match status" value="2"/>
</dbReference>
<dbReference type="SUPFAM" id="SSF53686">
    <property type="entry name" value="Tryptophan synthase beta subunit-like PLP-dependent enzymes"/>
    <property type="match status" value="1"/>
</dbReference>
<keyword evidence="4" id="KW-0808">Transferase</keyword>
<dbReference type="EMBL" id="LAZR01000698">
    <property type="protein sequence ID" value="KKN60369.1"/>
    <property type="molecule type" value="Genomic_DNA"/>
</dbReference>
<organism evidence="8">
    <name type="scientific">marine sediment metagenome</name>
    <dbReference type="NCBI Taxonomy" id="412755"/>
    <lineage>
        <taxon>unclassified sequences</taxon>
        <taxon>metagenomes</taxon>
        <taxon>ecological metagenomes</taxon>
    </lineage>
</organism>
<evidence type="ECO:0000256" key="4">
    <source>
        <dbReference type="ARBA" id="ARBA00022679"/>
    </source>
</evidence>
<feature type="domain" description="Tryptophan synthase beta chain-like PALP" evidence="7">
    <location>
        <begin position="33"/>
        <end position="307"/>
    </location>
</feature>
<dbReference type="Pfam" id="PF00291">
    <property type="entry name" value="PALP"/>
    <property type="match status" value="1"/>
</dbReference>
<dbReference type="GO" id="GO:0016740">
    <property type="term" value="F:transferase activity"/>
    <property type="evidence" value="ECO:0007669"/>
    <property type="project" value="UniProtKB-KW"/>
</dbReference>
<proteinExistence type="inferred from homology"/>
<keyword evidence="3" id="KW-0028">Amino-acid biosynthesis</keyword>
<gene>
    <name evidence="8" type="ORF">LCGC14_0532830</name>
</gene>
<name>A0A0F9RZW7_9ZZZZ</name>
<comment type="caution">
    <text evidence="8">The sequence shown here is derived from an EMBL/GenBank/DDBJ whole genome shotgun (WGS) entry which is preliminary data.</text>
</comment>
<dbReference type="InterPro" id="IPR001926">
    <property type="entry name" value="TrpB-like_PALP"/>
</dbReference>
<dbReference type="InterPro" id="IPR036052">
    <property type="entry name" value="TrpB-like_PALP_sf"/>
</dbReference>
<dbReference type="FunFam" id="3.40.50.1100:FF:000006">
    <property type="entry name" value="Cysteine synthase"/>
    <property type="match status" value="1"/>
</dbReference>
<dbReference type="PANTHER" id="PTHR10314">
    <property type="entry name" value="CYSTATHIONINE BETA-SYNTHASE"/>
    <property type="match status" value="1"/>
</dbReference>
<comment type="cofactor">
    <cofactor evidence="1">
        <name>pyridoxal 5'-phosphate</name>
        <dbReference type="ChEBI" id="CHEBI:597326"/>
    </cofactor>
</comment>
<dbReference type="AlphaFoldDB" id="A0A0F9RZW7"/>
<evidence type="ECO:0000256" key="5">
    <source>
        <dbReference type="ARBA" id="ARBA00022898"/>
    </source>
</evidence>
<evidence type="ECO:0000256" key="2">
    <source>
        <dbReference type="ARBA" id="ARBA00007103"/>
    </source>
</evidence>
<evidence type="ECO:0000256" key="1">
    <source>
        <dbReference type="ARBA" id="ARBA00001933"/>
    </source>
</evidence>
<keyword evidence="6" id="KW-0198">Cysteine biosynthesis</keyword>
<evidence type="ECO:0000256" key="3">
    <source>
        <dbReference type="ARBA" id="ARBA00022605"/>
    </source>
</evidence>
<dbReference type="CDD" id="cd01561">
    <property type="entry name" value="CBS_like"/>
    <property type="match status" value="1"/>
</dbReference>
<reference evidence="8" key="1">
    <citation type="journal article" date="2015" name="Nature">
        <title>Complex archaea that bridge the gap between prokaryotes and eukaryotes.</title>
        <authorList>
            <person name="Spang A."/>
            <person name="Saw J.H."/>
            <person name="Jorgensen S.L."/>
            <person name="Zaremba-Niedzwiedzka K."/>
            <person name="Martijn J."/>
            <person name="Lind A.E."/>
            <person name="van Eijk R."/>
            <person name="Schleper C."/>
            <person name="Guy L."/>
            <person name="Ettema T.J."/>
        </authorList>
    </citation>
    <scope>NUCLEOTIDE SEQUENCE</scope>
</reference>
<evidence type="ECO:0000259" key="7">
    <source>
        <dbReference type="Pfam" id="PF00291"/>
    </source>
</evidence>
<sequence length="335" mass="37361">MKQIKDLQKYDEIHLKKNERVYESIIDLIATPANPTPLVKLSERINSHKNFPIYLKLERYNPFGSIKDRIALSMLNSFKIENSHTIIEPSSGNTGIALAAIANAKGIPVEIAVPKRIPEEKKTLLRLLGVKILWEADDDLCPAYPNEGARGLVNGIINSEGNQDYINPNQYENKLNVLAHYQTTGPELWQQTQHNIKYFFSALGTCGTISGVGKYLKEKNPSIKIIGVEPKIADHNLPGMKRITGLRDDLIPKILDRKVIDDIVEIDDDEAYKMGIKLARRSGILVGPTTGAVVSVALKYAKENSGLAVCISPDDALKYLGAYYKYVKDDSKIKF</sequence>
<keyword evidence="5" id="KW-0663">Pyridoxal phosphate</keyword>
<accession>A0A0F9RZW7</accession>
<evidence type="ECO:0000313" key="8">
    <source>
        <dbReference type="EMBL" id="KKN60369.1"/>
    </source>
</evidence>
<protein>
    <recommendedName>
        <fullName evidence="7">Tryptophan synthase beta chain-like PALP domain-containing protein</fullName>
    </recommendedName>
</protein>
<dbReference type="InterPro" id="IPR050214">
    <property type="entry name" value="Cys_Synth/Cystath_Beta-Synth"/>
</dbReference>
<dbReference type="GO" id="GO:0019344">
    <property type="term" value="P:cysteine biosynthetic process"/>
    <property type="evidence" value="ECO:0007669"/>
    <property type="project" value="UniProtKB-KW"/>
</dbReference>
<comment type="similarity">
    <text evidence="2">Belongs to the cysteine synthase/cystathionine beta-synthase family.</text>
</comment>